<dbReference type="Proteomes" id="UP000783686">
    <property type="component" value="Unassembled WGS sequence"/>
</dbReference>
<gene>
    <name evidence="2" type="ORF">BOKJ2_LOCUS7683</name>
</gene>
<dbReference type="EMBL" id="CAJFCW020000004">
    <property type="protein sequence ID" value="CAG9110630.1"/>
    <property type="molecule type" value="Genomic_DNA"/>
</dbReference>
<comment type="caution">
    <text evidence="2">The sequence shown here is derived from an EMBL/GenBank/DDBJ whole genome shotgun (WGS) entry which is preliminary data.</text>
</comment>
<dbReference type="AlphaFoldDB" id="A0A811KTY2"/>
<evidence type="ECO:0000313" key="2">
    <source>
        <dbReference type="EMBL" id="CAD5218473.1"/>
    </source>
</evidence>
<accession>A0A811KTY2</accession>
<evidence type="ECO:0000313" key="3">
    <source>
        <dbReference type="Proteomes" id="UP000614601"/>
    </source>
</evidence>
<keyword evidence="3" id="KW-1185">Reference proteome</keyword>
<name>A0A811KTY2_9BILA</name>
<reference evidence="2" key="1">
    <citation type="submission" date="2020-09" db="EMBL/GenBank/DDBJ databases">
        <authorList>
            <person name="Kikuchi T."/>
        </authorList>
    </citation>
    <scope>NUCLEOTIDE SEQUENCE</scope>
    <source>
        <strain evidence="2">SH1</strain>
    </source>
</reference>
<proteinExistence type="predicted"/>
<sequence length="111" mass="13005">MVIKKTISKPKRRCVVKAKRSARLSQPQLKKLLQAQKAYFNKEERPVSKFGGPANPIQARRKAKTELSHQQKLYLFICPVCNMPEHDPVHKERVYRPRHFEALIKNIPYSL</sequence>
<dbReference type="EMBL" id="CAJFDH010000004">
    <property type="protein sequence ID" value="CAD5218473.1"/>
    <property type="molecule type" value="Genomic_DNA"/>
</dbReference>
<evidence type="ECO:0000256" key="1">
    <source>
        <dbReference type="SAM" id="MobiDB-lite"/>
    </source>
</evidence>
<protein>
    <submittedName>
        <fullName evidence="2">Uncharacterized protein</fullName>
    </submittedName>
</protein>
<dbReference type="Proteomes" id="UP000614601">
    <property type="component" value="Unassembled WGS sequence"/>
</dbReference>
<organism evidence="2 3">
    <name type="scientific">Bursaphelenchus okinawaensis</name>
    <dbReference type="NCBI Taxonomy" id="465554"/>
    <lineage>
        <taxon>Eukaryota</taxon>
        <taxon>Metazoa</taxon>
        <taxon>Ecdysozoa</taxon>
        <taxon>Nematoda</taxon>
        <taxon>Chromadorea</taxon>
        <taxon>Rhabditida</taxon>
        <taxon>Tylenchina</taxon>
        <taxon>Tylenchomorpha</taxon>
        <taxon>Aphelenchoidea</taxon>
        <taxon>Aphelenchoididae</taxon>
        <taxon>Bursaphelenchus</taxon>
    </lineage>
</organism>
<feature type="region of interest" description="Disordered" evidence="1">
    <location>
        <begin position="1"/>
        <end position="20"/>
    </location>
</feature>